<dbReference type="InterPro" id="IPR006260">
    <property type="entry name" value="TonB/TolA_C"/>
</dbReference>
<gene>
    <name evidence="8" type="ORF">FHW12_002785</name>
</gene>
<keyword evidence="4 5" id="KW-0472">Membrane</keyword>
<evidence type="ECO:0000256" key="1">
    <source>
        <dbReference type="ARBA" id="ARBA00004167"/>
    </source>
</evidence>
<dbReference type="GO" id="GO:0016020">
    <property type="term" value="C:membrane"/>
    <property type="evidence" value="ECO:0007669"/>
    <property type="project" value="UniProtKB-SubCell"/>
</dbReference>
<evidence type="ECO:0000256" key="3">
    <source>
        <dbReference type="ARBA" id="ARBA00022989"/>
    </source>
</evidence>
<sequence length="592" mass="63682">MNAGLPWIHALGWTLLHFLWQGLVIGAGYAAARALLPKSHCNARYATGLVALALLALWPLATLFALRPQGAVEVAFGAPAVAAGGAAVIAQAEVFDLAASIDRVLPWLVLVWLVGVFGVAGRALQQWRRFSRIARRWAESSPELDAMLVALTRRFGFMRRVRVLVSERIDTPMLLGWLRPVVLLPTAVALGFPRQQVELILAHELGHLRRYDHLVNLAQAVLETLLFYHPVVHWISREVRNERELCCDALVLRLVRGEPREYARTLAALEELRQTAAPVVLAASGGQLIERVRRIVGLPAPRAATHARHPGRWLLIGAAFIGALLVAQRIERANRVFSPQALSIDWIRSADVRTLPFAALSLPYERPHLRLAPVTPPESEPVATTAPSVPAAVAGAAAADSVLRETVPAPAVATTVAPKQEPLASVPAPATPAVERGAPASAIMPAVAKPSTDLAAAPVEPVAAPAAAKPPVATYVVAPSFPNYYSSQTGRVEATFAISADGTVKDIEFRGSKDGAFERAAERALRQWRFDPATLPDHPMRYTQAFVFAPKGRGNAHEECVQSTGSLICRDPADGRPAQVSNVNAWPPKSGG</sequence>
<feature type="transmembrane region" description="Helical" evidence="5">
    <location>
        <begin position="43"/>
        <end position="66"/>
    </location>
</feature>
<dbReference type="SUPFAM" id="SSF74653">
    <property type="entry name" value="TolA/TonB C-terminal domain"/>
    <property type="match status" value="1"/>
</dbReference>
<dbReference type="AlphaFoldDB" id="A0A839F3E7"/>
<feature type="domain" description="Peptidase M56" evidence="7">
    <location>
        <begin position="101"/>
        <end position="293"/>
    </location>
</feature>
<proteinExistence type="predicted"/>
<dbReference type="Pfam" id="PF05569">
    <property type="entry name" value="Peptidase_M56"/>
    <property type="match status" value="1"/>
</dbReference>
<evidence type="ECO:0000256" key="5">
    <source>
        <dbReference type="SAM" id="Phobius"/>
    </source>
</evidence>
<dbReference type="GO" id="GO:0055085">
    <property type="term" value="P:transmembrane transport"/>
    <property type="evidence" value="ECO:0007669"/>
    <property type="project" value="InterPro"/>
</dbReference>
<feature type="domain" description="TonB C-terminal" evidence="6">
    <location>
        <begin position="488"/>
        <end position="548"/>
    </location>
</feature>
<dbReference type="RefSeq" id="WP_182531597.1">
    <property type="nucleotide sequence ID" value="NZ_JACGXL010000004.1"/>
</dbReference>
<keyword evidence="3 5" id="KW-1133">Transmembrane helix</keyword>
<dbReference type="InterPro" id="IPR037682">
    <property type="entry name" value="TonB_C"/>
</dbReference>
<dbReference type="Pfam" id="PF03544">
    <property type="entry name" value="TonB_C"/>
    <property type="match status" value="1"/>
</dbReference>
<keyword evidence="9" id="KW-1185">Reference proteome</keyword>
<name>A0A839F3E7_9GAMM</name>
<dbReference type="EMBL" id="JACGXL010000004">
    <property type="protein sequence ID" value="MBA8888552.1"/>
    <property type="molecule type" value="Genomic_DNA"/>
</dbReference>
<dbReference type="PANTHER" id="PTHR34978:SF3">
    <property type="entry name" value="SLR0241 PROTEIN"/>
    <property type="match status" value="1"/>
</dbReference>
<evidence type="ECO:0000259" key="7">
    <source>
        <dbReference type="Pfam" id="PF05569"/>
    </source>
</evidence>
<dbReference type="NCBIfam" id="TIGR01352">
    <property type="entry name" value="tonB_Cterm"/>
    <property type="match status" value="1"/>
</dbReference>
<evidence type="ECO:0000259" key="6">
    <source>
        <dbReference type="Pfam" id="PF03544"/>
    </source>
</evidence>
<evidence type="ECO:0000313" key="9">
    <source>
        <dbReference type="Proteomes" id="UP000550401"/>
    </source>
</evidence>
<keyword evidence="2 5" id="KW-0812">Transmembrane</keyword>
<dbReference type="Gene3D" id="3.30.1150.10">
    <property type="match status" value="1"/>
</dbReference>
<comment type="caution">
    <text evidence="8">The sequence shown here is derived from an EMBL/GenBank/DDBJ whole genome shotgun (WGS) entry which is preliminary data.</text>
</comment>
<evidence type="ECO:0000256" key="4">
    <source>
        <dbReference type="ARBA" id="ARBA00023136"/>
    </source>
</evidence>
<dbReference type="PANTHER" id="PTHR34978">
    <property type="entry name" value="POSSIBLE SENSOR-TRANSDUCER PROTEIN BLAR"/>
    <property type="match status" value="1"/>
</dbReference>
<evidence type="ECO:0000256" key="2">
    <source>
        <dbReference type="ARBA" id="ARBA00022692"/>
    </source>
</evidence>
<feature type="transmembrane region" description="Helical" evidence="5">
    <location>
        <begin position="6"/>
        <end position="31"/>
    </location>
</feature>
<protein>
    <submittedName>
        <fullName evidence="8">TonB family protein</fullName>
    </submittedName>
</protein>
<evidence type="ECO:0000313" key="8">
    <source>
        <dbReference type="EMBL" id="MBA8888552.1"/>
    </source>
</evidence>
<accession>A0A839F3E7</accession>
<reference evidence="8 9" key="1">
    <citation type="submission" date="2020-07" db="EMBL/GenBank/DDBJ databases">
        <title>Genomic Encyclopedia of Type Strains, Phase IV (KMG-V): Genome sequencing to study the core and pangenomes of soil and plant-associated prokaryotes.</title>
        <authorList>
            <person name="Whitman W."/>
        </authorList>
    </citation>
    <scope>NUCLEOTIDE SEQUENCE [LARGE SCALE GENOMIC DNA]</scope>
    <source>
        <strain evidence="8 9">RH2WT43</strain>
    </source>
</reference>
<dbReference type="InterPro" id="IPR052173">
    <property type="entry name" value="Beta-lactam_resp_regulator"/>
</dbReference>
<dbReference type="Proteomes" id="UP000550401">
    <property type="component" value="Unassembled WGS sequence"/>
</dbReference>
<dbReference type="InterPro" id="IPR008756">
    <property type="entry name" value="Peptidase_M56"/>
</dbReference>
<feature type="transmembrane region" description="Helical" evidence="5">
    <location>
        <begin position="104"/>
        <end position="124"/>
    </location>
</feature>
<dbReference type="CDD" id="cd07341">
    <property type="entry name" value="M56_BlaR1_MecR1_like"/>
    <property type="match status" value="1"/>
</dbReference>
<organism evidence="8 9">
    <name type="scientific">Dokdonella fugitiva</name>
    <dbReference type="NCBI Taxonomy" id="328517"/>
    <lineage>
        <taxon>Bacteria</taxon>
        <taxon>Pseudomonadati</taxon>
        <taxon>Pseudomonadota</taxon>
        <taxon>Gammaproteobacteria</taxon>
        <taxon>Lysobacterales</taxon>
        <taxon>Rhodanobacteraceae</taxon>
        <taxon>Dokdonella</taxon>
    </lineage>
</organism>
<comment type="subcellular location">
    <subcellularLocation>
        <location evidence="1">Membrane</location>
        <topology evidence="1">Single-pass membrane protein</topology>
    </subcellularLocation>
</comment>